<proteinExistence type="predicted"/>
<reference evidence="1" key="1">
    <citation type="journal article" date="2020" name="Nature">
        <title>Giant virus diversity and host interactions through global metagenomics.</title>
        <authorList>
            <person name="Schulz F."/>
            <person name="Roux S."/>
            <person name="Paez-Espino D."/>
            <person name="Jungbluth S."/>
            <person name="Walsh D.A."/>
            <person name="Denef V.J."/>
            <person name="McMahon K.D."/>
            <person name="Konstantinidis K.T."/>
            <person name="Eloe-Fadrosh E.A."/>
            <person name="Kyrpides N.C."/>
            <person name="Woyke T."/>
        </authorList>
    </citation>
    <scope>NUCLEOTIDE SEQUENCE</scope>
    <source>
        <strain evidence="1">GVMAG-M-3300023109-53</strain>
    </source>
</reference>
<name>A0A6C0CXW4_9ZZZZ</name>
<sequence length="30" mass="3305">MNFPLIKTFKATSYFKAFILNALVAGIITA</sequence>
<organism evidence="1">
    <name type="scientific">viral metagenome</name>
    <dbReference type="NCBI Taxonomy" id="1070528"/>
    <lineage>
        <taxon>unclassified sequences</taxon>
        <taxon>metagenomes</taxon>
        <taxon>organismal metagenomes</taxon>
    </lineage>
</organism>
<protein>
    <submittedName>
        <fullName evidence="1">Uncharacterized protein</fullName>
    </submittedName>
</protein>
<accession>A0A6C0CXW4</accession>
<dbReference type="EMBL" id="MN739499">
    <property type="protein sequence ID" value="QHT08614.1"/>
    <property type="molecule type" value="Genomic_DNA"/>
</dbReference>
<dbReference type="AlphaFoldDB" id="A0A6C0CXW4"/>
<evidence type="ECO:0000313" key="1">
    <source>
        <dbReference type="EMBL" id="QHT08614.1"/>
    </source>
</evidence>